<comment type="similarity">
    <text evidence="2">Belongs to the alanine or glycine:cation symporter (AGCS) (TC 2.A.25) family.</text>
</comment>
<keyword evidence="6 8" id="KW-1133">Transmembrane helix</keyword>
<feature type="transmembrane region" description="Helical" evidence="8">
    <location>
        <begin position="51"/>
        <end position="74"/>
    </location>
</feature>
<dbReference type="RefSeq" id="WP_344834254.1">
    <property type="nucleotide sequence ID" value="NZ_BAAAUV010000017.1"/>
</dbReference>
<evidence type="ECO:0000256" key="8">
    <source>
        <dbReference type="SAM" id="Phobius"/>
    </source>
</evidence>
<comment type="subcellular location">
    <subcellularLocation>
        <location evidence="1">Cell membrane</location>
        <topology evidence="1">Multi-pass membrane protein</topology>
    </subcellularLocation>
</comment>
<evidence type="ECO:0000313" key="10">
    <source>
        <dbReference type="Proteomes" id="UP001501237"/>
    </source>
</evidence>
<dbReference type="PANTHER" id="PTHR30213">
    <property type="entry name" value="INNER MEMBRANE PROTEIN YHJD"/>
    <property type="match status" value="1"/>
</dbReference>
<feature type="transmembrane region" description="Helical" evidence="8">
    <location>
        <begin position="160"/>
        <end position="179"/>
    </location>
</feature>
<dbReference type="EMBL" id="BAAAUV010000017">
    <property type="protein sequence ID" value="GAA3227782.1"/>
    <property type="molecule type" value="Genomic_DNA"/>
</dbReference>
<dbReference type="PRINTS" id="PR00175">
    <property type="entry name" value="NAALASMPORT"/>
</dbReference>
<feature type="transmembrane region" description="Helical" evidence="8">
    <location>
        <begin position="270"/>
        <end position="292"/>
    </location>
</feature>
<evidence type="ECO:0000256" key="2">
    <source>
        <dbReference type="ARBA" id="ARBA00009261"/>
    </source>
</evidence>
<accession>A0ABP6QH94</accession>
<keyword evidence="7 8" id="KW-0472">Membrane</keyword>
<feature type="transmembrane region" description="Helical" evidence="8">
    <location>
        <begin position="199"/>
        <end position="224"/>
    </location>
</feature>
<evidence type="ECO:0000256" key="3">
    <source>
        <dbReference type="ARBA" id="ARBA00022448"/>
    </source>
</evidence>
<protein>
    <submittedName>
        <fullName evidence="9">YihY/virulence factor BrkB family protein</fullName>
    </submittedName>
</protein>
<evidence type="ECO:0000256" key="5">
    <source>
        <dbReference type="ARBA" id="ARBA00022692"/>
    </source>
</evidence>
<name>A0ABP6QH94_9ACTN</name>
<keyword evidence="10" id="KW-1185">Reference proteome</keyword>
<organism evidence="9 10">
    <name type="scientific">Actinocorallia longicatena</name>
    <dbReference type="NCBI Taxonomy" id="111803"/>
    <lineage>
        <taxon>Bacteria</taxon>
        <taxon>Bacillati</taxon>
        <taxon>Actinomycetota</taxon>
        <taxon>Actinomycetes</taxon>
        <taxon>Streptosporangiales</taxon>
        <taxon>Thermomonosporaceae</taxon>
        <taxon>Actinocorallia</taxon>
    </lineage>
</organism>
<evidence type="ECO:0000256" key="1">
    <source>
        <dbReference type="ARBA" id="ARBA00004651"/>
    </source>
</evidence>
<keyword evidence="3" id="KW-0813">Transport</keyword>
<evidence type="ECO:0000313" key="9">
    <source>
        <dbReference type="EMBL" id="GAA3227782.1"/>
    </source>
</evidence>
<evidence type="ECO:0000256" key="4">
    <source>
        <dbReference type="ARBA" id="ARBA00022475"/>
    </source>
</evidence>
<feature type="transmembrane region" description="Helical" evidence="8">
    <location>
        <begin position="114"/>
        <end position="132"/>
    </location>
</feature>
<dbReference type="PANTHER" id="PTHR30213:SF1">
    <property type="entry name" value="INNER MEMBRANE PROTEIN YHJD"/>
    <property type="match status" value="1"/>
</dbReference>
<keyword evidence="4" id="KW-1003">Cell membrane</keyword>
<proteinExistence type="inferred from homology"/>
<comment type="caution">
    <text evidence="9">The sequence shown here is derived from an EMBL/GenBank/DDBJ whole genome shotgun (WGS) entry which is preliminary data.</text>
</comment>
<reference evidence="10" key="1">
    <citation type="journal article" date="2019" name="Int. J. Syst. Evol. Microbiol.">
        <title>The Global Catalogue of Microorganisms (GCM) 10K type strain sequencing project: providing services to taxonomists for standard genome sequencing and annotation.</title>
        <authorList>
            <consortium name="The Broad Institute Genomics Platform"/>
            <consortium name="The Broad Institute Genome Sequencing Center for Infectious Disease"/>
            <person name="Wu L."/>
            <person name="Ma J."/>
        </authorList>
    </citation>
    <scope>NUCLEOTIDE SEQUENCE [LARGE SCALE GENOMIC DNA]</scope>
    <source>
        <strain evidence="10">JCM 9377</strain>
    </source>
</reference>
<evidence type="ECO:0000256" key="6">
    <source>
        <dbReference type="ARBA" id="ARBA00022989"/>
    </source>
</evidence>
<dbReference type="PIRSF" id="PIRSF035875">
    <property type="entry name" value="RNase_BN"/>
    <property type="match status" value="1"/>
</dbReference>
<gene>
    <name evidence="9" type="ORF">GCM10010468_56800</name>
</gene>
<sequence length="314" mass="34143">MAKVIDSMMARYEAARRGLVALLRTRRAGWPWFDHLARAWVRFEDKRGSQLAAALTFYAFLSFFPLLALAYALLGYVVNISETTQEYLIKAMEDYLPGLADKLDVQQIAQARQGAGVIGLIGLALAGLGWVASLRASIRDLWDQDPNGAGNYFLVKGRDLLILLFLGLMLICSVAATTVTTSLTNQFLDLIGMSGSSGGAVLVVLAAPMVALVFNTIIFLVLYTRLSGTNAHWRHVFKGAMLAAVGFEVLKTFAALLLSRTANNPVYASFAVLIGVLIWMNLVSRLTFYAAAWTATRSKVMTADTPTHADPDAA</sequence>
<dbReference type="InterPro" id="IPR001463">
    <property type="entry name" value="Na/Ala_symport"/>
</dbReference>
<dbReference type="Proteomes" id="UP001501237">
    <property type="component" value="Unassembled WGS sequence"/>
</dbReference>
<dbReference type="Pfam" id="PF03631">
    <property type="entry name" value="Virul_fac_BrkB"/>
    <property type="match status" value="1"/>
</dbReference>
<dbReference type="NCBIfam" id="TIGR00765">
    <property type="entry name" value="yihY_not_rbn"/>
    <property type="match status" value="1"/>
</dbReference>
<feature type="transmembrane region" description="Helical" evidence="8">
    <location>
        <begin position="236"/>
        <end position="258"/>
    </location>
</feature>
<dbReference type="InterPro" id="IPR017039">
    <property type="entry name" value="Virul_fac_BrkB"/>
</dbReference>
<keyword evidence="5 8" id="KW-0812">Transmembrane</keyword>
<evidence type="ECO:0000256" key="7">
    <source>
        <dbReference type="ARBA" id="ARBA00023136"/>
    </source>
</evidence>